<dbReference type="EMBL" id="VIVQ01000001">
    <property type="protein sequence ID" value="TWE13255.1"/>
    <property type="molecule type" value="Genomic_DNA"/>
</dbReference>
<dbReference type="RefSeq" id="WP_145227700.1">
    <property type="nucleotide sequence ID" value="NZ_VIVQ01000001.1"/>
</dbReference>
<comment type="caution">
    <text evidence="1">The sequence shown here is derived from an EMBL/GenBank/DDBJ whole genome shotgun (WGS) entry which is preliminary data.</text>
</comment>
<evidence type="ECO:0000313" key="2">
    <source>
        <dbReference type="Proteomes" id="UP000318297"/>
    </source>
</evidence>
<accession>A0A561ECB4</accession>
<evidence type="ECO:0000313" key="1">
    <source>
        <dbReference type="EMBL" id="TWE13255.1"/>
    </source>
</evidence>
<name>A0A561ECB4_9MICO</name>
<keyword evidence="2" id="KW-1185">Reference proteome</keyword>
<sequence length="153" mass="16796">MNVAAIIAAVVAVIAAFGSAGAALLSYRSQNDARRSAEKVNSINHQIAALDRRIEGFRNDYRDYAHSLAITKFSDMGKVISSCEVLRANALATTHMSAALGTLTIAVTDFSKRRNPDEEPAFDGYLEDIREEYVKAMTRAEARREELTRQVSA</sequence>
<gene>
    <name evidence="1" type="ORF">BKA23_2084</name>
</gene>
<dbReference type="AlphaFoldDB" id="A0A561ECB4"/>
<dbReference type="Proteomes" id="UP000318297">
    <property type="component" value="Unassembled WGS sequence"/>
</dbReference>
<proteinExistence type="predicted"/>
<organism evidence="1 2">
    <name type="scientific">Rudaeicoccus suwonensis</name>
    <dbReference type="NCBI Taxonomy" id="657409"/>
    <lineage>
        <taxon>Bacteria</taxon>
        <taxon>Bacillati</taxon>
        <taxon>Actinomycetota</taxon>
        <taxon>Actinomycetes</taxon>
        <taxon>Micrococcales</taxon>
        <taxon>Dermacoccaceae</taxon>
        <taxon>Rudaeicoccus</taxon>
    </lineage>
</organism>
<reference evidence="1 2" key="1">
    <citation type="submission" date="2019-06" db="EMBL/GenBank/DDBJ databases">
        <title>Sequencing the genomes of 1000 actinobacteria strains.</title>
        <authorList>
            <person name="Klenk H.-P."/>
        </authorList>
    </citation>
    <scope>NUCLEOTIDE SEQUENCE [LARGE SCALE GENOMIC DNA]</scope>
    <source>
        <strain evidence="1 2">DSM 19560</strain>
    </source>
</reference>
<protein>
    <submittedName>
        <fullName evidence="1">Uncharacterized protein</fullName>
    </submittedName>
</protein>